<comment type="catalytic activity">
    <reaction evidence="7">
        <text>D-tagatofuranose 6-phosphate + ATP = D-tagatofuranose 1,6-bisphosphate + ADP + H(+)</text>
        <dbReference type="Rhea" id="RHEA:12420"/>
        <dbReference type="ChEBI" id="CHEBI:15378"/>
        <dbReference type="ChEBI" id="CHEBI:30616"/>
        <dbReference type="ChEBI" id="CHEBI:58694"/>
        <dbReference type="ChEBI" id="CHEBI:58695"/>
        <dbReference type="ChEBI" id="CHEBI:456216"/>
        <dbReference type="EC" id="2.7.1.144"/>
    </reaction>
</comment>
<dbReference type="PIRSF" id="PIRSF000535">
    <property type="entry name" value="1PFK/6PFK/LacC"/>
    <property type="match status" value="1"/>
</dbReference>
<evidence type="ECO:0000313" key="11">
    <source>
        <dbReference type="Proteomes" id="UP000184301"/>
    </source>
</evidence>
<dbReference type="GO" id="GO:0009024">
    <property type="term" value="F:tagatose-6-phosphate kinase activity"/>
    <property type="evidence" value="ECO:0007669"/>
    <property type="project" value="UniProtKB-EC"/>
</dbReference>
<dbReference type="UniPathway" id="UPA00704">
    <property type="reaction ID" value="UER00715"/>
</dbReference>
<dbReference type="EMBL" id="FQZY01000005">
    <property type="protein sequence ID" value="SHJ26028.1"/>
    <property type="molecule type" value="Genomic_DNA"/>
</dbReference>
<dbReference type="Gene3D" id="3.40.1190.20">
    <property type="match status" value="1"/>
</dbReference>
<dbReference type="GO" id="GO:0005829">
    <property type="term" value="C:cytosol"/>
    <property type="evidence" value="ECO:0007669"/>
    <property type="project" value="TreeGrafter"/>
</dbReference>
<evidence type="ECO:0000256" key="6">
    <source>
        <dbReference type="ARBA" id="ARBA00047745"/>
    </source>
</evidence>
<comment type="similarity">
    <text evidence="1">Belongs to the carbohydrate kinase pfkB family.</text>
</comment>
<dbReference type="PROSITE" id="PS00584">
    <property type="entry name" value="PFKB_KINASES_2"/>
    <property type="match status" value="1"/>
</dbReference>
<evidence type="ECO:0000256" key="1">
    <source>
        <dbReference type="ARBA" id="ARBA00005380"/>
    </source>
</evidence>
<dbReference type="GO" id="GO:0044281">
    <property type="term" value="P:small molecule metabolic process"/>
    <property type="evidence" value="ECO:0007669"/>
    <property type="project" value="UniProtKB-ARBA"/>
</dbReference>
<dbReference type="OrthoDB" id="9801219at2"/>
<protein>
    <recommendedName>
        <fullName evidence="7">Tagatose-6-phosphate kinase</fullName>
        <ecNumber evidence="7">2.7.1.144</ecNumber>
    </recommendedName>
</protein>
<dbReference type="InterPro" id="IPR011611">
    <property type="entry name" value="PfkB_dom"/>
</dbReference>
<keyword evidence="11" id="KW-1185">Reference proteome</keyword>
<dbReference type="NCBIfam" id="TIGR03168">
    <property type="entry name" value="1-PFK"/>
    <property type="match status" value="1"/>
</dbReference>
<keyword evidence="7" id="KW-0423">Lactose metabolism</keyword>
<dbReference type="NCBIfam" id="TIGR03828">
    <property type="entry name" value="pfkB"/>
    <property type="match status" value="1"/>
</dbReference>
<dbReference type="STRING" id="1121950.SAMN02745243_00159"/>
<accession>A0A1M6HV75</accession>
<evidence type="ECO:0000313" key="10">
    <source>
        <dbReference type="EMBL" id="SHJ26028.1"/>
    </source>
</evidence>
<evidence type="ECO:0000256" key="7">
    <source>
        <dbReference type="PIRNR" id="PIRNR000535"/>
    </source>
</evidence>
<dbReference type="GO" id="GO:2001059">
    <property type="term" value="P:D-tagatose 6-phosphate catabolic process"/>
    <property type="evidence" value="ECO:0007669"/>
    <property type="project" value="UniProtKB-UniPathway"/>
</dbReference>
<evidence type="ECO:0000256" key="3">
    <source>
        <dbReference type="ARBA" id="ARBA00022741"/>
    </source>
</evidence>
<keyword evidence="2 7" id="KW-0808">Transferase</keyword>
<dbReference type="SUPFAM" id="SSF53613">
    <property type="entry name" value="Ribokinase-like"/>
    <property type="match status" value="1"/>
</dbReference>
<dbReference type="InterPro" id="IPR029056">
    <property type="entry name" value="Ribokinase-like"/>
</dbReference>
<evidence type="ECO:0000256" key="5">
    <source>
        <dbReference type="ARBA" id="ARBA00022840"/>
    </source>
</evidence>
<dbReference type="Pfam" id="PF00294">
    <property type="entry name" value="PfkB"/>
    <property type="match status" value="1"/>
</dbReference>
<evidence type="ECO:0000256" key="2">
    <source>
        <dbReference type="ARBA" id="ARBA00022679"/>
    </source>
</evidence>
<dbReference type="GO" id="GO:0005524">
    <property type="term" value="F:ATP binding"/>
    <property type="evidence" value="ECO:0007669"/>
    <property type="project" value="UniProtKB-UniRule"/>
</dbReference>
<reference evidence="10 11" key="1">
    <citation type="submission" date="2016-11" db="EMBL/GenBank/DDBJ databases">
        <authorList>
            <person name="Jaros S."/>
            <person name="Januszkiewicz K."/>
            <person name="Wedrychowicz H."/>
        </authorList>
    </citation>
    <scope>NUCLEOTIDE SEQUENCE [LARGE SCALE GENOMIC DNA]</scope>
    <source>
        <strain evidence="10 11">DSM 15480</strain>
    </source>
</reference>
<evidence type="ECO:0000256" key="4">
    <source>
        <dbReference type="ARBA" id="ARBA00022777"/>
    </source>
</evidence>
<name>A0A1M6HV75_9FIRM</name>
<gene>
    <name evidence="10" type="ORF">SAMN02745243_00159</name>
</gene>
<comment type="function">
    <text evidence="8">Catalyzes the ATP-dependent phosphorylation of fructose-l-phosphate to fructose-l,6-bisphosphate.</text>
</comment>
<organism evidence="10 11">
    <name type="scientific">Hespellia stercorisuis DSM 15480</name>
    <dbReference type="NCBI Taxonomy" id="1121950"/>
    <lineage>
        <taxon>Bacteria</taxon>
        <taxon>Bacillati</taxon>
        <taxon>Bacillota</taxon>
        <taxon>Clostridia</taxon>
        <taxon>Lachnospirales</taxon>
        <taxon>Lachnospiraceae</taxon>
        <taxon>Hespellia</taxon>
    </lineage>
</organism>
<evidence type="ECO:0000256" key="8">
    <source>
        <dbReference type="RuleBase" id="RU369061"/>
    </source>
</evidence>
<keyword evidence="4 8" id="KW-0418">Kinase</keyword>
<dbReference type="GO" id="GO:0008662">
    <property type="term" value="F:1-phosphofructokinase activity"/>
    <property type="evidence" value="ECO:0007669"/>
    <property type="project" value="UniProtKB-UniRule"/>
</dbReference>
<dbReference type="InterPro" id="IPR017583">
    <property type="entry name" value="Tagatose/fructose_Pkinase"/>
</dbReference>
<comment type="pathway">
    <text evidence="7">Carbohydrate metabolism; D-tagatose 6-phosphate degradation; D-glyceraldehyde 3-phosphate and glycerone phosphate from D-tagatose 6-phosphate: step 1/2.</text>
</comment>
<comment type="similarity">
    <text evidence="7">Belongs to the carbohydrate kinase PfkB family. LacC subfamily.</text>
</comment>
<dbReference type="InterPro" id="IPR002173">
    <property type="entry name" value="Carboh/pur_kinase_PfkB_CS"/>
</dbReference>
<dbReference type="GO" id="GO:0016052">
    <property type="term" value="P:carbohydrate catabolic process"/>
    <property type="evidence" value="ECO:0007669"/>
    <property type="project" value="UniProtKB-ARBA"/>
</dbReference>
<dbReference type="AlphaFoldDB" id="A0A1M6HV75"/>
<dbReference type="Proteomes" id="UP000184301">
    <property type="component" value="Unassembled WGS sequence"/>
</dbReference>
<feature type="domain" description="Carbohydrate kinase PfkB" evidence="9">
    <location>
        <begin position="7"/>
        <end position="282"/>
    </location>
</feature>
<dbReference type="CDD" id="cd01164">
    <property type="entry name" value="FruK_PfkB_like"/>
    <property type="match status" value="1"/>
</dbReference>
<evidence type="ECO:0000259" key="9">
    <source>
        <dbReference type="Pfam" id="PF00294"/>
    </source>
</evidence>
<sequence length="306" mass="33048">MIYTVTFNPSLDYVIQVDDLTLGEINRTTKENIYPGGKGNNVSVVLSNLGHKSRALGFKAGFIGDQLEAMLNDFGCDTDFVPLENGMTRINVKVKSTEESEINGQGPAITKEALDELFGKLDKLGKGDVLVLAGSIPNTLPEDIYERIMEKLDGRDIQIVVDATKDLLLNVLKYHPFLIKPNNHELGEMFGVKLQSDDEIVLYAKKLQEKGARNVLVSMAGDGAILVTEDGMVEKTLPPKGQVVNSVGAGDSMVAGFLTGYLNTGDYKKALQLGTATGSASAFVSWLATKEEITALLTKPASEYGL</sequence>
<dbReference type="GO" id="GO:0005988">
    <property type="term" value="P:lactose metabolic process"/>
    <property type="evidence" value="ECO:0007669"/>
    <property type="project" value="UniProtKB-KW"/>
</dbReference>
<dbReference type="PANTHER" id="PTHR46566:SF1">
    <property type="entry name" value="1-PHOSPHOFRUCTOKINASE"/>
    <property type="match status" value="1"/>
</dbReference>
<dbReference type="InterPro" id="IPR022463">
    <property type="entry name" value="1-PFruKinase"/>
</dbReference>
<keyword evidence="3 7" id="KW-0547">Nucleotide-binding</keyword>
<dbReference type="PANTHER" id="PTHR46566">
    <property type="entry name" value="1-PHOSPHOFRUCTOKINASE-RELATED"/>
    <property type="match status" value="1"/>
</dbReference>
<dbReference type="EC" id="2.7.1.144" evidence="7"/>
<dbReference type="RefSeq" id="WP_073103815.1">
    <property type="nucleotide sequence ID" value="NZ_FQZY01000005.1"/>
</dbReference>
<dbReference type="FunFam" id="3.40.1190.20:FF:000001">
    <property type="entry name" value="Phosphofructokinase"/>
    <property type="match status" value="1"/>
</dbReference>
<comment type="catalytic activity">
    <reaction evidence="6 8">
        <text>beta-D-fructose 1-phosphate + ATP = beta-D-fructose 1,6-bisphosphate + ADP + H(+)</text>
        <dbReference type="Rhea" id="RHEA:14213"/>
        <dbReference type="ChEBI" id="CHEBI:15378"/>
        <dbReference type="ChEBI" id="CHEBI:30616"/>
        <dbReference type="ChEBI" id="CHEBI:32966"/>
        <dbReference type="ChEBI" id="CHEBI:138881"/>
        <dbReference type="ChEBI" id="CHEBI:456216"/>
        <dbReference type="EC" id="2.7.1.56"/>
    </reaction>
</comment>
<keyword evidence="5 7" id="KW-0067">ATP-binding</keyword>
<proteinExistence type="inferred from homology"/>